<gene>
    <name evidence="6" type="ORF">V6N12_024457</name>
</gene>
<dbReference type="EMBL" id="JBBPBM010000004">
    <property type="protein sequence ID" value="KAK8590074.1"/>
    <property type="molecule type" value="Genomic_DNA"/>
</dbReference>
<evidence type="ECO:0000313" key="7">
    <source>
        <dbReference type="Proteomes" id="UP001472677"/>
    </source>
</evidence>
<protein>
    <recommendedName>
        <fullName evidence="5">GRF-type domain-containing protein</fullName>
    </recommendedName>
</protein>
<dbReference type="Pfam" id="PF06839">
    <property type="entry name" value="Zn_ribbon_GRF"/>
    <property type="match status" value="1"/>
</dbReference>
<keyword evidence="2" id="KW-0863">Zinc-finger</keyword>
<keyword evidence="7" id="KW-1185">Reference proteome</keyword>
<proteinExistence type="predicted"/>
<keyword evidence="1" id="KW-0479">Metal-binding</keyword>
<dbReference type="PANTHER" id="PTHR33248">
    <property type="entry name" value="ZINC ION-BINDING PROTEIN"/>
    <property type="match status" value="1"/>
</dbReference>
<reference evidence="6 7" key="1">
    <citation type="journal article" date="2024" name="G3 (Bethesda)">
        <title>Genome assembly of Hibiscus sabdariffa L. provides insights into metabolisms of medicinal natural products.</title>
        <authorList>
            <person name="Kim T."/>
        </authorList>
    </citation>
    <scope>NUCLEOTIDE SEQUENCE [LARGE SCALE GENOMIC DNA]</scope>
    <source>
        <strain evidence="6">TK-2024</strain>
        <tissue evidence="6">Old leaves</tissue>
    </source>
</reference>
<dbReference type="Proteomes" id="UP001472677">
    <property type="component" value="Unassembled WGS sequence"/>
</dbReference>
<sequence>MWTTWKTKNIGIRFFGCPNFKVADCGFFKWHDVELSERAKNLLHEMKKENDALKRKIRSFNSRNNQEDELIELKAEIIELKVEMKTTKDQLKV</sequence>
<evidence type="ECO:0000256" key="3">
    <source>
        <dbReference type="ARBA" id="ARBA00022833"/>
    </source>
</evidence>
<name>A0ABR2G0N2_9ROSI</name>
<feature type="coiled-coil region" evidence="4">
    <location>
        <begin position="36"/>
        <end position="90"/>
    </location>
</feature>
<evidence type="ECO:0000256" key="1">
    <source>
        <dbReference type="ARBA" id="ARBA00022723"/>
    </source>
</evidence>
<keyword evidence="3" id="KW-0862">Zinc</keyword>
<evidence type="ECO:0000256" key="2">
    <source>
        <dbReference type="ARBA" id="ARBA00022771"/>
    </source>
</evidence>
<evidence type="ECO:0000313" key="6">
    <source>
        <dbReference type="EMBL" id="KAK8590074.1"/>
    </source>
</evidence>
<evidence type="ECO:0000256" key="4">
    <source>
        <dbReference type="SAM" id="Coils"/>
    </source>
</evidence>
<organism evidence="6 7">
    <name type="scientific">Hibiscus sabdariffa</name>
    <name type="common">roselle</name>
    <dbReference type="NCBI Taxonomy" id="183260"/>
    <lineage>
        <taxon>Eukaryota</taxon>
        <taxon>Viridiplantae</taxon>
        <taxon>Streptophyta</taxon>
        <taxon>Embryophyta</taxon>
        <taxon>Tracheophyta</taxon>
        <taxon>Spermatophyta</taxon>
        <taxon>Magnoliopsida</taxon>
        <taxon>eudicotyledons</taxon>
        <taxon>Gunneridae</taxon>
        <taxon>Pentapetalae</taxon>
        <taxon>rosids</taxon>
        <taxon>malvids</taxon>
        <taxon>Malvales</taxon>
        <taxon>Malvaceae</taxon>
        <taxon>Malvoideae</taxon>
        <taxon>Hibiscus</taxon>
    </lineage>
</organism>
<feature type="domain" description="GRF-type" evidence="5">
    <location>
        <begin position="7"/>
        <end position="32"/>
    </location>
</feature>
<dbReference type="InterPro" id="IPR010666">
    <property type="entry name" value="Znf_GRF"/>
</dbReference>
<comment type="caution">
    <text evidence="6">The sequence shown here is derived from an EMBL/GenBank/DDBJ whole genome shotgun (WGS) entry which is preliminary data.</text>
</comment>
<accession>A0ABR2G0N2</accession>
<keyword evidence="4" id="KW-0175">Coiled coil</keyword>
<evidence type="ECO:0000259" key="5">
    <source>
        <dbReference type="Pfam" id="PF06839"/>
    </source>
</evidence>